<keyword evidence="1" id="KW-0812">Transmembrane</keyword>
<feature type="transmembrane region" description="Helical" evidence="1">
    <location>
        <begin position="113"/>
        <end position="131"/>
    </location>
</feature>
<feature type="transmembrane region" description="Helical" evidence="1">
    <location>
        <begin position="152"/>
        <end position="173"/>
    </location>
</feature>
<dbReference type="RefSeq" id="WP_134715619.1">
    <property type="nucleotide sequence ID" value="NZ_SDKM01000008.1"/>
</dbReference>
<evidence type="ECO:0000313" key="3">
    <source>
        <dbReference type="Proteomes" id="UP000295198"/>
    </source>
</evidence>
<feature type="transmembrane region" description="Helical" evidence="1">
    <location>
        <begin position="249"/>
        <end position="272"/>
    </location>
</feature>
<feature type="transmembrane region" description="Helical" evidence="1">
    <location>
        <begin position="193"/>
        <end position="212"/>
    </location>
</feature>
<feature type="transmembrane region" description="Helical" evidence="1">
    <location>
        <begin position="224"/>
        <end position="243"/>
    </location>
</feature>
<feature type="transmembrane region" description="Helical" evidence="1">
    <location>
        <begin position="63"/>
        <end position="82"/>
    </location>
</feature>
<sequence length="275" mass="28737">MADREHDGAEDQDEVYLDLGRTGARWGALLVAFWSAVMFYGAVDLAVVPTQDDGFYDSYLLETGWGVLFTFLVPLPLVLFAVHLDQLVHVHQSLAVSLGMVLAAILAPSVGQLALGLFLAAVGALLLVVAAGRPHLPRRWQAIGGGRALFSWVEPVLTVLALVALVGGIAYALDMTRALHDGETDDVTWNLRHLPMQAALGLALAGTALVTAGGAGVRAAGWRASAVAPALSAAWLGVVSVVYPHHTGSLGSAGGVAALVWGVLFLGASLVVRRR</sequence>
<gene>
    <name evidence="2" type="ORF">EKO23_07070</name>
</gene>
<comment type="caution">
    <text evidence="2">The sequence shown here is derived from an EMBL/GenBank/DDBJ whole genome shotgun (WGS) entry which is preliminary data.</text>
</comment>
<keyword evidence="1" id="KW-0472">Membrane</keyword>
<reference evidence="2 3" key="1">
    <citation type="submission" date="2019-01" db="EMBL/GenBank/DDBJ databases">
        <title>Nocardioides guangzhouensis sp. nov., an actinobacterium isolated from soil.</title>
        <authorList>
            <person name="Fu Y."/>
            <person name="Cai Y."/>
            <person name="Lin Z."/>
            <person name="Chen P."/>
        </authorList>
    </citation>
    <scope>NUCLEOTIDE SEQUENCE [LARGE SCALE GENOMIC DNA]</scope>
    <source>
        <strain evidence="2 3">130</strain>
    </source>
</reference>
<dbReference type="AlphaFoldDB" id="A0A4Q4ZHQ8"/>
<dbReference type="Proteomes" id="UP000295198">
    <property type="component" value="Unassembled WGS sequence"/>
</dbReference>
<name>A0A4Q4ZHQ8_9ACTN</name>
<keyword evidence="1" id="KW-1133">Transmembrane helix</keyword>
<proteinExistence type="predicted"/>
<feature type="transmembrane region" description="Helical" evidence="1">
    <location>
        <begin position="26"/>
        <end position="43"/>
    </location>
</feature>
<dbReference type="EMBL" id="SDKM01000008">
    <property type="protein sequence ID" value="RYP87031.1"/>
    <property type="molecule type" value="Genomic_DNA"/>
</dbReference>
<dbReference type="OrthoDB" id="4938257at2"/>
<evidence type="ECO:0000313" key="2">
    <source>
        <dbReference type="EMBL" id="RYP87031.1"/>
    </source>
</evidence>
<evidence type="ECO:0000256" key="1">
    <source>
        <dbReference type="SAM" id="Phobius"/>
    </source>
</evidence>
<protein>
    <submittedName>
        <fullName evidence="2">Uncharacterized protein</fullName>
    </submittedName>
</protein>
<organism evidence="2 3">
    <name type="scientific">Nocardioides guangzhouensis</name>
    <dbReference type="NCBI Taxonomy" id="2497878"/>
    <lineage>
        <taxon>Bacteria</taxon>
        <taxon>Bacillati</taxon>
        <taxon>Actinomycetota</taxon>
        <taxon>Actinomycetes</taxon>
        <taxon>Propionibacteriales</taxon>
        <taxon>Nocardioidaceae</taxon>
        <taxon>Nocardioides</taxon>
    </lineage>
</organism>
<feature type="transmembrane region" description="Helical" evidence="1">
    <location>
        <begin position="89"/>
        <end position="107"/>
    </location>
</feature>
<keyword evidence="3" id="KW-1185">Reference proteome</keyword>
<accession>A0A4Q4ZHQ8</accession>